<dbReference type="EMBL" id="BMES01000001">
    <property type="protein sequence ID" value="GGH17567.1"/>
    <property type="molecule type" value="Genomic_DNA"/>
</dbReference>
<proteinExistence type="predicted"/>
<dbReference type="RefSeq" id="WP_188517388.1">
    <property type="nucleotide sequence ID" value="NZ_BMES01000001.1"/>
</dbReference>
<sequence>MITQSDIDAFSDGQPRFVKRQDDASNSVILPVVAIEQAFRIWFSLSAATIRLMLPVYVRPR</sequence>
<gene>
    <name evidence="1" type="ORF">GCM10007036_19100</name>
</gene>
<reference evidence="1" key="2">
    <citation type="submission" date="2020-09" db="EMBL/GenBank/DDBJ databases">
        <authorList>
            <person name="Sun Q."/>
            <person name="Zhou Y."/>
        </authorList>
    </citation>
    <scope>NUCLEOTIDE SEQUENCE</scope>
    <source>
        <strain evidence="1">CGMCC 1.12214</strain>
    </source>
</reference>
<name>A0A917MHG1_9HYPH</name>
<protein>
    <submittedName>
        <fullName evidence="1">Uncharacterized protein</fullName>
    </submittedName>
</protein>
<comment type="caution">
    <text evidence="1">The sequence shown here is derived from an EMBL/GenBank/DDBJ whole genome shotgun (WGS) entry which is preliminary data.</text>
</comment>
<evidence type="ECO:0000313" key="1">
    <source>
        <dbReference type="EMBL" id="GGH17567.1"/>
    </source>
</evidence>
<accession>A0A917MHG1</accession>
<organism evidence="1 2">
    <name type="scientific">Alsobacter metallidurans</name>
    <dbReference type="NCBI Taxonomy" id="340221"/>
    <lineage>
        <taxon>Bacteria</taxon>
        <taxon>Pseudomonadati</taxon>
        <taxon>Pseudomonadota</taxon>
        <taxon>Alphaproteobacteria</taxon>
        <taxon>Hyphomicrobiales</taxon>
        <taxon>Alsobacteraceae</taxon>
        <taxon>Alsobacter</taxon>
    </lineage>
</organism>
<reference evidence="1" key="1">
    <citation type="journal article" date="2014" name="Int. J. Syst. Evol. Microbiol.">
        <title>Complete genome sequence of Corynebacterium casei LMG S-19264T (=DSM 44701T), isolated from a smear-ripened cheese.</title>
        <authorList>
            <consortium name="US DOE Joint Genome Institute (JGI-PGF)"/>
            <person name="Walter F."/>
            <person name="Albersmeier A."/>
            <person name="Kalinowski J."/>
            <person name="Ruckert C."/>
        </authorList>
    </citation>
    <scope>NUCLEOTIDE SEQUENCE</scope>
    <source>
        <strain evidence="1">CGMCC 1.12214</strain>
    </source>
</reference>
<dbReference type="AlphaFoldDB" id="A0A917MHG1"/>
<dbReference type="Proteomes" id="UP000603912">
    <property type="component" value="Unassembled WGS sequence"/>
</dbReference>
<evidence type="ECO:0000313" key="2">
    <source>
        <dbReference type="Proteomes" id="UP000603912"/>
    </source>
</evidence>
<keyword evidence="2" id="KW-1185">Reference proteome</keyword>